<dbReference type="InterPro" id="IPR013783">
    <property type="entry name" value="Ig-like_fold"/>
</dbReference>
<dbReference type="Gene3D" id="2.60.40.10">
    <property type="entry name" value="Immunoglobulins"/>
    <property type="match status" value="1"/>
</dbReference>
<feature type="domain" description="Pesticidal crystal protein Cry22Aa Ig-like" evidence="2">
    <location>
        <begin position="241"/>
        <end position="312"/>
    </location>
</feature>
<dbReference type="InterPro" id="IPR046746">
    <property type="entry name" value="Big_15"/>
</dbReference>
<name>A0AAW9JSH0_CARML</name>
<evidence type="ECO:0000256" key="1">
    <source>
        <dbReference type="SAM" id="SignalP"/>
    </source>
</evidence>
<evidence type="ECO:0000259" key="2">
    <source>
        <dbReference type="Pfam" id="PF16403"/>
    </source>
</evidence>
<feature type="domain" description="Bacterial Ig" evidence="3">
    <location>
        <begin position="319"/>
        <end position="399"/>
    </location>
</feature>
<proteinExistence type="predicted"/>
<gene>
    <name evidence="4" type="ORF">RAK27_13920</name>
</gene>
<feature type="domain" description="Bacterial Ig" evidence="3">
    <location>
        <begin position="577"/>
        <end position="658"/>
    </location>
</feature>
<dbReference type="RefSeq" id="WP_322809405.1">
    <property type="nucleotide sequence ID" value="NZ_JAVBVO010000004.1"/>
</dbReference>
<keyword evidence="1" id="KW-0732">Signal</keyword>
<protein>
    <submittedName>
        <fullName evidence="4">DUF5011 domain-containing protein</fullName>
    </submittedName>
</protein>
<organism evidence="4 5">
    <name type="scientific">Carnobacterium maltaromaticum</name>
    <name type="common">Carnobacterium piscicola</name>
    <dbReference type="NCBI Taxonomy" id="2751"/>
    <lineage>
        <taxon>Bacteria</taxon>
        <taxon>Bacillati</taxon>
        <taxon>Bacillota</taxon>
        <taxon>Bacilli</taxon>
        <taxon>Lactobacillales</taxon>
        <taxon>Carnobacteriaceae</taxon>
        <taxon>Carnobacterium</taxon>
    </lineage>
</organism>
<dbReference type="Pfam" id="PF16403">
    <property type="entry name" value="Bact_surface_Ig-like"/>
    <property type="match status" value="1"/>
</dbReference>
<dbReference type="InterPro" id="IPR032179">
    <property type="entry name" value="Cry22Aa_Ig-like"/>
</dbReference>
<evidence type="ECO:0000313" key="4">
    <source>
        <dbReference type="EMBL" id="MDZ5759755.1"/>
    </source>
</evidence>
<feature type="domain" description="Bacterial Ig" evidence="3">
    <location>
        <begin position="490"/>
        <end position="571"/>
    </location>
</feature>
<dbReference type="AlphaFoldDB" id="A0AAW9JSH0"/>
<evidence type="ECO:0000313" key="5">
    <source>
        <dbReference type="Proteomes" id="UP001290462"/>
    </source>
</evidence>
<feature type="chain" id="PRO_5043645422" evidence="1">
    <location>
        <begin position="31"/>
        <end position="745"/>
    </location>
</feature>
<feature type="signal peptide" evidence="1">
    <location>
        <begin position="1"/>
        <end position="30"/>
    </location>
</feature>
<reference evidence="4" key="1">
    <citation type="submission" date="2023-08" db="EMBL/GenBank/DDBJ databases">
        <title>Genomic characterization of piscicolin 126 produced by Carnobacterium maltaromaticum CM22 strain isolated from salmon (Salmo salar).</title>
        <authorList>
            <person name="Gonzalez-Gragera E."/>
            <person name="Garcia-Lopez J.D."/>
            <person name="Teso-Perez C."/>
            <person name="Gimenez-Hernandez I."/>
            <person name="Peralta-Sanchez J.M."/>
            <person name="Valdivia E."/>
            <person name="Montalban-Lopez M."/>
            <person name="Martin-Platero A.M."/>
            <person name="Banos A."/>
            <person name="Martinez-Bueno M."/>
        </authorList>
    </citation>
    <scope>NUCLEOTIDE SEQUENCE</scope>
    <source>
        <strain evidence="4">CM22</strain>
    </source>
</reference>
<dbReference type="Proteomes" id="UP001290462">
    <property type="component" value="Unassembled WGS sequence"/>
</dbReference>
<dbReference type="Pfam" id="PF20622">
    <property type="entry name" value="Big_15"/>
    <property type="match status" value="5"/>
</dbReference>
<dbReference type="EMBL" id="JAVBVO010000004">
    <property type="protein sequence ID" value="MDZ5759755.1"/>
    <property type="molecule type" value="Genomic_DNA"/>
</dbReference>
<evidence type="ECO:0000259" key="3">
    <source>
        <dbReference type="Pfam" id="PF20622"/>
    </source>
</evidence>
<feature type="domain" description="Bacterial Ig" evidence="3">
    <location>
        <begin position="664"/>
        <end position="744"/>
    </location>
</feature>
<feature type="domain" description="Bacterial Ig" evidence="3">
    <location>
        <begin position="403"/>
        <end position="483"/>
    </location>
</feature>
<comment type="caution">
    <text evidence="4">The sequence shown here is derived from an EMBL/GenBank/DDBJ whole genome shotgun (WGS) entry which is preliminary data.</text>
</comment>
<sequence length="745" mass="79224">MTKKNDSTKMKKGLTATLAVATIASQLAFAAPSIAKAEETETTEPTATAATPRALALWTGAKIKSSSITPLNLDTQVGGSLALDFSINAWGAGLAEDFYMTTNIPVEFRPLVNEAFKQGILFQNLIQTGKFAGPLGMFPTKLTFDERSLTYDEETGLMSIRSDQKFTVVGQASASYQMNLDYKTLYNTLKVNIPDATSGNGYYIQTAESSSGIISIELGDRGAEAFISEKQAIVGTGGLPEIKGADAITTQVNEEFNPLAGVTASDKEDGDLTGKIEVTSDVNVNKPGVYKVSYSITDSDRNVTKVDRVVTVSDEHIIGNIAPKAYKIGQESVTGAYYGDVATIALVVNGKEYNKIPVKADGSFSYYAEDKIKNNDDDVRMVAYSAYGKQLDNKPVKITSSQGTMTPKVYKVGETNISGTYTGDVASARLYVNGVVQSSGGTFANGGFNYYVGAGRIKAGDIVTMDAFSKDGTLIEQNIKVTVEGVSTSGSIKANDYKVGDTNITGTYTGDVKRLRLYVNGVSQSWGGIVENGTFKYYVGSNKISATDRVTMNVYDKDDNLLQENAPVKVINASATGSISPAEYAIGDNEITGTYTGDVAKARISINGKAQAWGGSFSNGRFSYYVGNGKIKAGDKVTITAYDKNDNVLDANKNVSIKVDTVKGTISPSNYSVGDVNVTGTYTGSVAKARLSINGKEQAWGGSFSGGTFSYYIGANKIKAGDNVTITAYDSNDKALDSNKKVVIN</sequence>
<accession>A0AAW9JSH0</accession>